<keyword evidence="3" id="KW-0949">S-adenosyl-L-methionine</keyword>
<keyword evidence="4" id="KW-1133">Transmembrane helix</keyword>
<accession>A0A0G1B8L0</accession>
<keyword evidence="4" id="KW-0472">Membrane</keyword>
<evidence type="ECO:0000256" key="3">
    <source>
        <dbReference type="ARBA" id="ARBA00022691"/>
    </source>
</evidence>
<dbReference type="GO" id="GO:0032259">
    <property type="term" value="P:methylation"/>
    <property type="evidence" value="ECO:0007669"/>
    <property type="project" value="UniProtKB-KW"/>
</dbReference>
<proteinExistence type="predicted"/>
<evidence type="ECO:0000313" key="6">
    <source>
        <dbReference type="EMBL" id="KKS69579.1"/>
    </source>
</evidence>
<dbReference type="CDD" id="cd02440">
    <property type="entry name" value="AdoMet_MTases"/>
    <property type="match status" value="1"/>
</dbReference>
<gene>
    <name evidence="6" type="ORF">UV41_C0050G0002</name>
</gene>
<keyword evidence="1 6" id="KW-0489">Methyltransferase</keyword>
<protein>
    <submittedName>
        <fullName evidence="6">Menaquinone biosynthesis methyltransferase ubiE</fullName>
    </submittedName>
</protein>
<dbReference type="GO" id="GO:0008757">
    <property type="term" value="F:S-adenosylmethionine-dependent methyltransferase activity"/>
    <property type="evidence" value="ECO:0007669"/>
    <property type="project" value="InterPro"/>
</dbReference>
<evidence type="ECO:0000256" key="1">
    <source>
        <dbReference type="ARBA" id="ARBA00022603"/>
    </source>
</evidence>
<dbReference type="InterPro" id="IPR023576">
    <property type="entry name" value="UbiE/COQ5_MeTrFase_CS"/>
</dbReference>
<dbReference type="SUPFAM" id="SSF53335">
    <property type="entry name" value="S-adenosyl-L-methionine-dependent methyltransferases"/>
    <property type="match status" value="1"/>
</dbReference>
<comment type="caution">
    <text evidence="6">The sequence shown here is derived from an EMBL/GenBank/DDBJ whole genome shotgun (WGS) entry which is preliminary data.</text>
</comment>
<organism evidence="6 7">
    <name type="scientific">Candidatus Daviesbacteria bacterium GW2011_GWA2_42_7</name>
    <dbReference type="NCBI Taxonomy" id="1618425"/>
    <lineage>
        <taxon>Bacteria</taxon>
        <taxon>Candidatus Daviesiibacteriota</taxon>
    </lineage>
</organism>
<dbReference type="Gene3D" id="3.40.50.150">
    <property type="entry name" value="Vaccinia Virus protein VP39"/>
    <property type="match status" value="1"/>
</dbReference>
<evidence type="ECO:0000313" key="7">
    <source>
        <dbReference type="Proteomes" id="UP000034785"/>
    </source>
</evidence>
<feature type="transmembrane region" description="Helical" evidence="4">
    <location>
        <begin position="213"/>
        <end position="236"/>
    </location>
</feature>
<dbReference type="PROSITE" id="PS01184">
    <property type="entry name" value="UBIE_2"/>
    <property type="match status" value="1"/>
</dbReference>
<dbReference type="EMBL" id="LCEJ01000050">
    <property type="protein sequence ID" value="KKS69579.1"/>
    <property type="molecule type" value="Genomic_DNA"/>
</dbReference>
<evidence type="ECO:0000256" key="2">
    <source>
        <dbReference type="ARBA" id="ARBA00022679"/>
    </source>
</evidence>
<evidence type="ECO:0000259" key="5">
    <source>
        <dbReference type="Pfam" id="PF08241"/>
    </source>
</evidence>
<name>A0A0G1B8L0_9BACT</name>
<keyword evidence="4" id="KW-0812">Transmembrane</keyword>
<dbReference type="PANTHER" id="PTHR43591">
    <property type="entry name" value="METHYLTRANSFERASE"/>
    <property type="match status" value="1"/>
</dbReference>
<sequence>MNEVTQFWENRSLKFGARIEGVLLKSVPENINKYLSSWMLEQVEGMIKKESDFKVLDIGCGYGRLSGPLVNSFPGIKVFGVDIAQNYVDLYNKNLSPAGKACRADSRDLPFKDNFFDAVFVVTALMYLPTKDDQSKAISEMLRVLKPGGKFVVVERSSLGYEIFTLGGIIGKLRGKKNLEIPAVSFDPKYLSAVIGKYGARVESLRGIPLFTIMFQVILVLSLINANIGGIFLNLIKLADQQLSKFYFPSLYISYTGEKNG</sequence>
<keyword evidence="2 6" id="KW-0808">Transferase</keyword>
<dbReference type="Proteomes" id="UP000034785">
    <property type="component" value="Unassembled WGS sequence"/>
</dbReference>
<reference evidence="6 7" key="1">
    <citation type="journal article" date="2015" name="Nature">
        <title>rRNA introns, odd ribosomes, and small enigmatic genomes across a large radiation of phyla.</title>
        <authorList>
            <person name="Brown C.T."/>
            <person name="Hug L.A."/>
            <person name="Thomas B.C."/>
            <person name="Sharon I."/>
            <person name="Castelle C.J."/>
            <person name="Singh A."/>
            <person name="Wilkins M.J."/>
            <person name="Williams K.H."/>
            <person name="Banfield J.F."/>
        </authorList>
    </citation>
    <scope>NUCLEOTIDE SEQUENCE [LARGE SCALE GENOMIC DNA]</scope>
</reference>
<dbReference type="AlphaFoldDB" id="A0A0G1B8L0"/>
<dbReference type="Pfam" id="PF08241">
    <property type="entry name" value="Methyltransf_11"/>
    <property type="match status" value="1"/>
</dbReference>
<evidence type="ECO:0000256" key="4">
    <source>
        <dbReference type="SAM" id="Phobius"/>
    </source>
</evidence>
<dbReference type="InterPro" id="IPR013216">
    <property type="entry name" value="Methyltransf_11"/>
</dbReference>
<feature type="domain" description="Methyltransferase type 11" evidence="5">
    <location>
        <begin position="56"/>
        <end position="153"/>
    </location>
</feature>
<dbReference type="InterPro" id="IPR029063">
    <property type="entry name" value="SAM-dependent_MTases_sf"/>
</dbReference>